<feature type="region of interest" description="Disordered" evidence="8">
    <location>
        <begin position="1214"/>
        <end position="1348"/>
    </location>
</feature>
<dbReference type="VEuPathDB" id="AmoebaDB:NAEGRDRAFT_73050"/>
<feature type="region of interest" description="Disordered" evidence="8">
    <location>
        <begin position="1685"/>
        <end position="1736"/>
    </location>
</feature>
<proteinExistence type="predicted"/>
<protein>
    <submittedName>
        <fullName evidence="9">Predicted protein</fullName>
    </submittedName>
</protein>
<accession>D2VVK4</accession>
<reference evidence="9 10" key="1">
    <citation type="journal article" date="2010" name="Cell">
        <title>The genome of Naegleria gruberi illuminates early eukaryotic versatility.</title>
        <authorList>
            <person name="Fritz-Laylin L.K."/>
            <person name="Prochnik S.E."/>
            <person name="Ginger M.L."/>
            <person name="Dacks J.B."/>
            <person name="Carpenter M.L."/>
            <person name="Field M.C."/>
            <person name="Kuo A."/>
            <person name="Paredez A."/>
            <person name="Chapman J."/>
            <person name="Pham J."/>
            <person name="Shu S."/>
            <person name="Neupane R."/>
            <person name="Cipriano M."/>
            <person name="Mancuso J."/>
            <person name="Tu H."/>
            <person name="Salamov A."/>
            <person name="Lindquist E."/>
            <person name="Shapiro H."/>
            <person name="Lucas S."/>
            <person name="Grigoriev I.V."/>
            <person name="Cande W.Z."/>
            <person name="Fulton C."/>
            <person name="Rokhsar D.S."/>
            <person name="Dawson S.C."/>
        </authorList>
    </citation>
    <scope>NUCLEOTIDE SEQUENCE [LARGE SCALE GENOMIC DNA]</scope>
    <source>
        <strain evidence="9 10">NEG-M</strain>
    </source>
</reference>
<feature type="compositionally biased region" description="Polar residues" evidence="8">
    <location>
        <begin position="1325"/>
        <end position="1335"/>
    </location>
</feature>
<evidence type="ECO:0000256" key="5">
    <source>
        <dbReference type="ARBA" id="ARBA00023306"/>
    </source>
</evidence>
<dbReference type="Gene3D" id="1.25.10.10">
    <property type="entry name" value="Leucine-rich Repeat Variant"/>
    <property type="match status" value="1"/>
</dbReference>
<dbReference type="KEGG" id="ngr:NAEGRDRAFT_73050"/>
<feature type="compositionally biased region" description="Basic and acidic residues" evidence="8">
    <location>
        <begin position="1336"/>
        <end position="1345"/>
    </location>
</feature>
<feature type="compositionally biased region" description="Acidic residues" evidence="8">
    <location>
        <begin position="268"/>
        <end position="282"/>
    </location>
</feature>
<dbReference type="OMA" id="YPPAYNM"/>
<feature type="compositionally biased region" description="Basic residues" evidence="8">
    <location>
        <begin position="1231"/>
        <end position="1245"/>
    </location>
</feature>
<feature type="coiled-coil region" evidence="7">
    <location>
        <begin position="1540"/>
        <end position="1592"/>
    </location>
</feature>
<feature type="region of interest" description="Disordered" evidence="8">
    <location>
        <begin position="265"/>
        <end position="284"/>
    </location>
</feature>
<dbReference type="Pfam" id="PF20168">
    <property type="entry name" value="PDS5"/>
    <property type="match status" value="1"/>
</dbReference>
<evidence type="ECO:0000256" key="4">
    <source>
        <dbReference type="ARBA" id="ARBA00023242"/>
    </source>
</evidence>
<feature type="compositionally biased region" description="Polar residues" evidence="8">
    <location>
        <begin position="1721"/>
        <end position="1736"/>
    </location>
</feature>
<keyword evidence="2" id="KW-0132">Cell division</keyword>
<evidence type="ECO:0000256" key="6">
    <source>
        <dbReference type="PROSITE-ProRule" id="PRU00103"/>
    </source>
</evidence>
<dbReference type="GO" id="GO:0051301">
    <property type="term" value="P:cell division"/>
    <property type="evidence" value="ECO:0007669"/>
    <property type="project" value="UniProtKB-KW"/>
</dbReference>
<dbReference type="GeneID" id="8854020"/>
<dbReference type="GO" id="GO:0005634">
    <property type="term" value="C:nucleus"/>
    <property type="evidence" value="ECO:0007669"/>
    <property type="project" value="UniProtKB-SubCell"/>
</dbReference>
<evidence type="ECO:0000313" key="9">
    <source>
        <dbReference type="EMBL" id="EFC39051.1"/>
    </source>
</evidence>
<evidence type="ECO:0000256" key="2">
    <source>
        <dbReference type="ARBA" id="ARBA00022618"/>
    </source>
</evidence>
<evidence type="ECO:0000256" key="3">
    <source>
        <dbReference type="ARBA" id="ARBA00022776"/>
    </source>
</evidence>
<dbReference type="GO" id="GO:0007064">
    <property type="term" value="P:mitotic sister chromatid cohesion"/>
    <property type="evidence" value="ECO:0007669"/>
    <property type="project" value="InterPro"/>
</dbReference>
<dbReference type="Proteomes" id="UP000006671">
    <property type="component" value="Unassembled WGS sequence"/>
</dbReference>
<evidence type="ECO:0000256" key="8">
    <source>
        <dbReference type="SAM" id="MobiDB-lite"/>
    </source>
</evidence>
<keyword evidence="7" id="KW-0175">Coiled coil</keyword>
<dbReference type="SUPFAM" id="SSF48371">
    <property type="entry name" value="ARM repeat"/>
    <property type="match status" value="2"/>
</dbReference>
<dbReference type="PROSITE" id="PS50077">
    <property type="entry name" value="HEAT_REPEAT"/>
    <property type="match status" value="1"/>
</dbReference>
<feature type="compositionally biased region" description="Basic residues" evidence="8">
    <location>
        <begin position="1"/>
        <end position="11"/>
    </location>
</feature>
<evidence type="ECO:0000256" key="1">
    <source>
        <dbReference type="ARBA" id="ARBA00004123"/>
    </source>
</evidence>
<feature type="compositionally biased region" description="Acidic residues" evidence="8">
    <location>
        <begin position="1271"/>
        <end position="1305"/>
    </location>
</feature>
<dbReference type="InterPro" id="IPR039776">
    <property type="entry name" value="Pds5"/>
</dbReference>
<dbReference type="eggNOG" id="KOG1525">
    <property type="taxonomic scope" value="Eukaryota"/>
</dbReference>
<keyword evidence="3" id="KW-0498">Mitosis</keyword>
<feature type="region of interest" description="Disordered" evidence="8">
    <location>
        <begin position="1"/>
        <end position="46"/>
    </location>
</feature>
<dbReference type="FunCoup" id="D2VVK4">
    <property type="interactions" value="458"/>
</dbReference>
<dbReference type="CDD" id="cd19953">
    <property type="entry name" value="PDS5"/>
    <property type="match status" value="1"/>
</dbReference>
<evidence type="ECO:0000256" key="7">
    <source>
        <dbReference type="SAM" id="Coils"/>
    </source>
</evidence>
<dbReference type="OrthoDB" id="200660at2759"/>
<evidence type="ECO:0000313" key="10">
    <source>
        <dbReference type="Proteomes" id="UP000006671"/>
    </source>
</evidence>
<dbReference type="InterPro" id="IPR021133">
    <property type="entry name" value="HEAT_type_2"/>
</dbReference>
<dbReference type="STRING" id="5762.D2VVK4"/>
<dbReference type="InterPro" id="IPR016024">
    <property type="entry name" value="ARM-type_fold"/>
</dbReference>
<dbReference type="InParanoid" id="D2VVK4"/>
<keyword evidence="4" id="KW-0539">Nucleus</keyword>
<dbReference type="PANTHER" id="PTHR12663:SF0">
    <property type="entry name" value="PRECOCIOUS DISSOCIATION OF SISTERS 5, ISOFORM A"/>
    <property type="match status" value="1"/>
</dbReference>
<feature type="repeat" description="HEAT" evidence="6">
    <location>
        <begin position="353"/>
        <end position="391"/>
    </location>
</feature>
<keyword evidence="10" id="KW-1185">Reference proteome</keyword>
<name>D2VVK4_NAEGR</name>
<dbReference type="GO" id="GO:0000785">
    <property type="term" value="C:chromatin"/>
    <property type="evidence" value="ECO:0007669"/>
    <property type="project" value="TreeGrafter"/>
</dbReference>
<organism evidence="10">
    <name type="scientific">Naegleria gruberi</name>
    <name type="common">Amoeba</name>
    <dbReference type="NCBI Taxonomy" id="5762"/>
    <lineage>
        <taxon>Eukaryota</taxon>
        <taxon>Discoba</taxon>
        <taxon>Heterolobosea</taxon>
        <taxon>Tetramitia</taxon>
        <taxon>Eutetramitia</taxon>
        <taxon>Vahlkampfiidae</taxon>
        <taxon>Naegleria</taxon>
    </lineage>
</organism>
<dbReference type="EMBL" id="GG738902">
    <property type="protein sequence ID" value="EFC39051.1"/>
    <property type="molecule type" value="Genomic_DNA"/>
</dbReference>
<comment type="subcellular location">
    <subcellularLocation>
        <location evidence="1">Nucleus</location>
    </subcellularLocation>
</comment>
<sequence>MPPRTSKKKASSSKEAPQTPKRKSRNDEEATFTPMGTPSQSLSQSLFSLSTSQAQLSQYLDEGEEVSDVLSGAYISEGMTEGDLSERMKKISDILKGMGQLATPDDAPWDELFISNIIEKKIISNKTEEVRVYAACSIVDILRVTAPDCPFEDEELPRVFKFIIEQIEALSRGGVLFSKRFYLLERLSTVKIFIMLVNIDEGEGLIIPLFQSLFRIVTDSESTQPQKVISYICDIMITLIESIETVDSKLIEVLIQPLLENRSKIPSEDDEDEDKDEDDDEDSHFSAKYISKNVLDKTQEHLSNQLNDYLNDILKELDVTKDKTKSTYKKKRARVFSLIYEINLISSRLLLTVIPNLCIQLKDEEVQVRSAVIQLLGNMFKAKESELFKEYPNIFETDFLSRFTDKDNRVRIYMSKFASGMIKNHPSSNKVLNERLEERIMDPDEKVRRNVVETIINIAMESPALVSDSLMQKLKERTRDKKAVLRLHALELCAKLYNHHATEALKIGDSWENTTSEKLAWIPNTIIKLYAEQHEQVVSNRLMVEKLIDQELLAQDSSRTKTLLDLYTKLDQSSKHVLSAIISQKKSLQHFVNTLIHLEEDDDSRLPLILNNLSSSLPDESVGKRVWKDVFNRRNKQNDNAITTLKSCLNTNITFDAVTKLKKKGEEKILGEKKEEKDYMKTVIQKLAMTIFTKEQAKELVKLAHSFSDTKQIEMTKSSIRLFNIIVQAYPAMGKDSIPSLIELFEKEQDYDLNILVLKALSQCVVELEKTNFSLANELETKVVDFCTMGKPKEVKRAAEVITKAFTHPKSIFSQIIKEAKSKMNYGEELLTSISAFRQVAIHDIELFRRDEEEIVEFILNEVILVDREEMSSSWETLSVDTQTKVQGFKFLVDYCIACTKEGITEESEATSSKLVNILFSILKNKGSISRVIQEINDEMETSEEQEEDDKKESKKREIDRAALRLIAANSIIKLTTSDFKLNVSMERFLQLAFVFLDTSVEVKRKFVEKLFSELMSTRLSTRFTALLILFVGDKNAELAVRAKSHFSKVVTFFRALISKTKGITLTSPKANDLFPEYILPYLVFLLSHHPQFKDEAPQFMTFQKILYAYFDEVTHDTDNLSFFHHLITKLKQRKDSLALESTNHLIICDMSVSIVNRCAESSGSSTSSVPFPGKVFIPPYFVVDKENESNLETIKTLFLPDGFKLNEKLARQVQPVEKKKKPTKVDEKKDKKRKRTTTKKTTKKKKEEKESTKRSLPSRSAKTNRKKIESEDESEEEEEEEEEEQSEGEEQSEQSEEEEEEEEEKIPPRTSKQKKEPKESSPQTTVPTASTSRPSAEEQEHFYSSDDFGDEVDLKKVKFSENTNLKDSKTPEKLIEESETDDEKYIQQLSEKMNELCAMMRTEVMNNLFDLKKRNVQRLTDFNQRSNEDRDDLILQQRLKEEKLRDSIAKRDYYLARFKTLTFRMADQISQARKVEREKTLVRNILSKWKEHSQEKKRKKNLGEMLLKTYKRNQARKILQGWYMWILNSKQNTTERIWQNRLENEKAELRNDYEMKIEHLKEEILKLNQALEREQNDKQVLQENLKKALMRGVCAMNNKFLEIIKDTNTKPTQSFNVQQELEDALNEVQSESEFIQNIANQQTQIPRPYPSYPEPTFYSVPQPQPLPTSSQPTRFITAPMEATQVKNPQPQVRVIRETVNYPLKQTLQSPLHPPKKDRNSPPNTKQKPTNPSNKR</sequence>
<dbReference type="PANTHER" id="PTHR12663">
    <property type="entry name" value="ANDROGEN INDUCED INHIBITOR OF PROLIFERATION AS3 / PDS5-RELATED"/>
    <property type="match status" value="1"/>
</dbReference>
<keyword evidence="5" id="KW-0131">Cell cycle</keyword>
<dbReference type="InterPro" id="IPR011989">
    <property type="entry name" value="ARM-like"/>
</dbReference>
<gene>
    <name evidence="9" type="ORF">NAEGRDRAFT_73050</name>
</gene>
<dbReference type="GO" id="GO:0006281">
    <property type="term" value="P:DNA repair"/>
    <property type="evidence" value="ECO:0007669"/>
    <property type="project" value="TreeGrafter"/>
</dbReference>
<feature type="coiled-coil region" evidence="7">
    <location>
        <begin position="929"/>
        <end position="957"/>
    </location>
</feature>
<dbReference type="RefSeq" id="XP_002671795.1">
    <property type="nucleotide sequence ID" value="XM_002671749.1"/>
</dbReference>